<dbReference type="InterPro" id="IPR014752">
    <property type="entry name" value="Arrestin-like_C"/>
</dbReference>
<dbReference type="Gene3D" id="2.60.40.640">
    <property type="match status" value="1"/>
</dbReference>
<dbReference type="Proteomes" id="UP000009131">
    <property type="component" value="Unassembled WGS sequence"/>
</dbReference>
<dbReference type="RefSeq" id="XP_014570786.1">
    <property type="nucleotide sequence ID" value="XM_014715300.1"/>
</dbReference>
<dbReference type="GO" id="GO:0005737">
    <property type="term" value="C:cytoplasm"/>
    <property type="evidence" value="ECO:0007669"/>
    <property type="project" value="TreeGrafter"/>
</dbReference>
<dbReference type="OrthoDB" id="298939at2759"/>
<accession>G7E004</accession>
<keyword evidence="2" id="KW-1185">Reference proteome</keyword>
<dbReference type="EMBL" id="BABT02000076">
    <property type="protein sequence ID" value="GAA96164.1"/>
    <property type="molecule type" value="Genomic_DNA"/>
</dbReference>
<dbReference type="STRING" id="764103.G7E004"/>
<proteinExistence type="predicted"/>
<reference evidence="1 2" key="1">
    <citation type="journal article" date="2011" name="J. Gen. Appl. Microbiol.">
        <title>Draft genome sequencing of the enigmatic basidiomycete Mixia osmundae.</title>
        <authorList>
            <person name="Nishida H."/>
            <person name="Nagatsuka Y."/>
            <person name="Sugiyama J."/>
        </authorList>
    </citation>
    <scope>NUCLEOTIDE SEQUENCE [LARGE SCALE GENOMIC DNA]</scope>
    <source>
        <strain evidence="2">CBS 9802 / IAM 14324 / JCM 22182 / KY 12970</strain>
    </source>
</reference>
<evidence type="ECO:0000313" key="2">
    <source>
        <dbReference type="Proteomes" id="UP000009131"/>
    </source>
</evidence>
<dbReference type="HOGENOM" id="CLU_342576_0_0_1"/>
<name>G7E004_MIXOS</name>
<organism evidence="1 2">
    <name type="scientific">Mixia osmundae (strain CBS 9802 / IAM 14324 / JCM 22182 / KY 12970)</name>
    <dbReference type="NCBI Taxonomy" id="764103"/>
    <lineage>
        <taxon>Eukaryota</taxon>
        <taxon>Fungi</taxon>
        <taxon>Dikarya</taxon>
        <taxon>Basidiomycota</taxon>
        <taxon>Pucciniomycotina</taxon>
        <taxon>Mixiomycetes</taxon>
        <taxon>Mixiales</taxon>
        <taxon>Mixiaceae</taxon>
        <taxon>Mixia</taxon>
    </lineage>
</organism>
<dbReference type="AlphaFoldDB" id="G7E004"/>
<dbReference type="InParanoid" id="G7E004"/>
<protein>
    <submittedName>
        <fullName evidence="1">Uncharacterized protein</fullName>
    </submittedName>
</protein>
<dbReference type="eggNOG" id="ENOG502RKAN">
    <property type="taxonomic scope" value="Eukaryota"/>
</dbReference>
<sequence>MDAKSLPRLLPNAVLSHNDVELLVLLSKKAFSSGETISGILQLSASSEHIALGEIAVKLQGIEELDADVATLAFLEKTTLFQSASLPPSNAVYAAENIDGTSFWRARKGRCRFNFQYELPFDSPSSVNVPNLAGVTYVLTATVAIRSRDGTCSVLSRQIILSVTEQPEIAVQAHLPVIEDSILKLPSRGPRGDIALEGRLDSGVINVDAGQQIAVRVKCRASGAGRLGYTSVALRRHITRGKSATLGRATNPIDTSVITDTPLQISSEQDTSQVALLPIPKICSVQSAQLFEVQYDVAITMLIDASWGDVLQVVLPVLLVSGSNLPIDHSEASIANEQTLLSHSGSQFSGYGAAGLSPSLHRSLSTGSRNVSAEWLSPSYASTEEISPYVELLNRARSNSDPASTTSSDPYLTYEAPQLLSPRPAHASLRSPTWMDESPPVDYFDRMVRPAPTFDAWPSSADLFSIPANAAASLLLLQPDLKRSSSRRASSQSLYEIGASTDLYPIQEDVEVETIRSLIALDLASSARTGTLDKTLPGLPRSHKGSKPDIAIRPSAASIFLTGEAKDSDHTIEQTPFTAGASTSAWATATKDLAGVLTRISDTPSLRSQASTATLTPLSMPSTPVEPVIALAGAGLASLERRLSTSIGCRAEPLSKRETRMQPEAMSNLPTQQSRSIAPITAMTSDQIPCCSKTPTLPEVVAPPLDASTVKQATHDLHEVRELSAATDETTHGTRAPPHIVPASLGCQATEAAPKQYPMKSTKSVASQQDKLLVMAEHLSAPANVKTLTSLLKARAPDLSTSHTSDTLKRVKRPPVKSLISIWDSNM</sequence>
<dbReference type="PANTHER" id="PTHR11188">
    <property type="entry name" value="ARRESTIN DOMAIN CONTAINING PROTEIN"/>
    <property type="match status" value="1"/>
</dbReference>
<evidence type="ECO:0000313" key="1">
    <source>
        <dbReference type="EMBL" id="GAA96164.1"/>
    </source>
</evidence>
<dbReference type="InterPro" id="IPR050357">
    <property type="entry name" value="Arrestin_domain-protein"/>
</dbReference>
<dbReference type="GO" id="GO:0015031">
    <property type="term" value="P:protein transport"/>
    <property type="evidence" value="ECO:0007669"/>
    <property type="project" value="TreeGrafter"/>
</dbReference>
<gene>
    <name evidence="1" type="primary">Mo02825</name>
    <name evidence="1" type="ORF">E5Q_02825</name>
</gene>
<dbReference type="PANTHER" id="PTHR11188:SF17">
    <property type="entry name" value="FI21816P1"/>
    <property type="match status" value="1"/>
</dbReference>
<comment type="caution">
    <text evidence="1">The sequence shown here is derived from an EMBL/GenBank/DDBJ whole genome shotgun (WGS) entry which is preliminary data.</text>
</comment>
<reference evidence="1 2" key="2">
    <citation type="journal article" date="2012" name="Open Biol.">
        <title>Characteristics of nucleosomes and linker DNA regions on the genome of the basidiomycete Mixia osmundae revealed by mono- and dinucleosome mapping.</title>
        <authorList>
            <person name="Nishida H."/>
            <person name="Kondo S."/>
            <person name="Matsumoto T."/>
            <person name="Suzuki Y."/>
            <person name="Yoshikawa H."/>
            <person name="Taylor T.D."/>
            <person name="Sugiyama J."/>
        </authorList>
    </citation>
    <scope>NUCLEOTIDE SEQUENCE [LARGE SCALE GENOMIC DNA]</scope>
    <source>
        <strain evidence="2">CBS 9802 / IAM 14324 / JCM 22182 / KY 12970</strain>
    </source>
</reference>